<evidence type="ECO:0000313" key="2">
    <source>
        <dbReference type="EMBL" id="PSJ42872.1"/>
    </source>
</evidence>
<organism evidence="2 3">
    <name type="scientific">Allosphingosinicella deserti</name>
    <dbReference type="NCBI Taxonomy" id="2116704"/>
    <lineage>
        <taxon>Bacteria</taxon>
        <taxon>Pseudomonadati</taxon>
        <taxon>Pseudomonadota</taxon>
        <taxon>Alphaproteobacteria</taxon>
        <taxon>Sphingomonadales</taxon>
        <taxon>Sphingomonadaceae</taxon>
        <taxon>Allosphingosinicella</taxon>
    </lineage>
</organism>
<dbReference type="InterPro" id="IPR008972">
    <property type="entry name" value="Cupredoxin"/>
</dbReference>
<sequence>MQEKNSMMRPLLMTLALLAASPAAAQDWRMAPEYDVLLTTWDIAPGQLRLKSGEPVRLRFVNNSNRDLKFSAEDFFKNARLRQRDGGTVAKGAIMVPSLSTRTVVLVPKAGRYKMRGGNVAQRVAGMNGTIIVE</sequence>
<feature type="chain" id="PRO_5015159484" description="EfeO-type cupredoxin-like domain-containing protein" evidence="1">
    <location>
        <begin position="26"/>
        <end position="134"/>
    </location>
</feature>
<gene>
    <name evidence="2" type="ORF">C7I55_00145</name>
</gene>
<comment type="caution">
    <text evidence="2">The sequence shown here is derived from an EMBL/GenBank/DDBJ whole genome shotgun (WGS) entry which is preliminary data.</text>
</comment>
<name>A0A2P7QY20_9SPHN</name>
<reference evidence="2 3" key="1">
    <citation type="submission" date="2018-03" db="EMBL/GenBank/DDBJ databases">
        <title>The draft genome of Sphingosinicella sp. GL-C-18.</title>
        <authorList>
            <person name="Liu L."/>
            <person name="Li L."/>
            <person name="Liang L."/>
            <person name="Zhang X."/>
            <person name="Wang T."/>
        </authorList>
    </citation>
    <scope>NUCLEOTIDE SEQUENCE [LARGE SCALE GENOMIC DNA]</scope>
    <source>
        <strain evidence="2 3">GL-C-18</strain>
    </source>
</reference>
<keyword evidence="1" id="KW-0732">Signal</keyword>
<dbReference type="SUPFAM" id="SSF49503">
    <property type="entry name" value="Cupredoxins"/>
    <property type="match status" value="1"/>
</dbReference>
<evidence type="ECO:0000313" key="3">
    <source>
        <dbReference type="Proteomes" id="UP000241167"/>
    </source>
</evidence>
<keyword evidence="3" id="KW-1185">Reference proteome</keyword>
<proteinExistence type="predicted"/>
<feature type="signal peptide" evidence="1">
    <location>
        <begin position="1"/>
        <end position="25"/>
    </location>
</feature>
<evidence type="ECO:0008006" key="4">
    <source>
        <dbReference type="Google" id="ProtNLM"/>
    </source>
</evidence>
<dbReference type="AlphaFoldDB" id="A0A2P7QY20"/>
<dbReference type="Gene3D" id="2.60.40.420">
    <property type="entry name" value="Cupredoxins - blue copper proteins"/>
    <property type="match status" value="1"/>
</dbReference>
<dbReference type="Proteomes" id="UP000241167">
    <property type="component" value="Unassembled WGS sequence"/>
</dbReference>
<evidence type="ECO:0000256" key="1">
    <source>
        <dbReference type="SAM" id="SignalP"/>
    </source>
</evidence>
<dbReference type="EMBL" id="PXYI01000001">
    <property type="protein sequence ID" value="PSJ42872.1"/>
    <property type="molecule type" value="Genomic_DNA"/>
</dbReference>
<protein>
    <recommendedName>
        <fullName evidence="4">EfeO-type cupredoxin-like domain-containing protein</fullName>
    </recommendedName>
</protein>
<accession>A0A2P7QY20</accession>